<dbReference type="InterPro" id="IPR020472">
    <property type="entry name" value="WD40_PAC1"/>
</dbReference>
<evidence type="ECO:0000256" key="4">
    <source>
        <dbReference type="ARBA" id="ARBA00023242"/>
    </source>
</evidence>
<organism evidence="8 9">
    <name type="scientific">Triparma retinervis</name>
    <dbReference type="NCBI Taxonomy" id="2557542"/>
    <lineage>
        <taxon>Eukaryota</taxon>
        <taxon>Sar</taxon>
        <taxon>Stramenopiles</taxon>
        <taxon>Ochrophyta</taxon>
        <taxon>Bolidophyceae</taxon>
        <taxon>Parmales</taxon>
        <taxon>Triparmaceae</taxon>
        <taxon>Triparma</taxon>
    </lineage>
</organism>
<dbReference type="InterPro" id="IPR012972">
    <property type="entry name" value="NLE"/>
</dbReference>
<dbReference type="Gene3D" id="2.130.10.10">
    <property type="entry name" value="YVTN repeat-like/Quinoprotein amine dehydrogenase"/>
    <property type="match status" value="1"/>
</dbReference>
<dbReference type="PROSITE" id="PS50294">
    <property type="entry name" value="WD_REPEATS_REGION"/>
    <property type="match status" value="2"/>
</dbReference>
<evidence type="ECO:0000313" key="8">
    <source>
        <dbReference type="EMBL" id="GMH72098.1"/>
    </source>
</evidence>
<evidence type="ECO:0000256" key="3">
    <source>
        <dbReference type="ARBA" id="ARBA00022737"/>
    </source>
</evidence>
<feature type="repeat" description="WD" evidence="5">
    <location>
        <begin position="378"/>
        <end position="420"/>
    </location>
</feature>
<dbReference type="PRINTS" id="PR00320">
    <property type="entry name" value="GPROTEINBRPT"/>
</dbReference>
<dbReference type="PROSITE" id="PS50082">
    <property type="entry name" value="WD_REPEATS_2"/>
    <property type="match status" value="3"/>
</dbReference>
<feature type="domain" description="NLE" evidence="7">
    <location>
        <begin position="16"/>
        <end position="99"/>
    </location>
</feature>
<proteinExistence type="predicted"/>
<feature type="repeat" description="WD" evidence="5">
    <location>
        <begin position="213"/>
        <end position="254"/>
    </location>
</feature>
<evidence type="ECO:0000313" key="9">
    <source>
        <dbReference type="Proteomes" id="UP001165082"/>
    </source>
</evidence>
<keyword evidence="4" id="KW-0539">Nucleus</keyword>
<dbReference type="SUPFAM" id="SSF50978">
    <property type="entry name" value="WD40 repeat-like"/>
    <property type="match status" value="1"/>
</dbReference>
<protein>
    <recommendedName>
        <fullName evidence="7">NLE domain-containing protein</fullName>
    </recommendedName>
</protein>
<dbReference type="InterPro" id="IPR015943">
    <property type="entry name" value="WD40/YVTN_repeat-like_dom_sf"/>
</dbReference>
<dbReference type="InterPro" id="IPR036322">
    <property type="entry name" value="WD40_repeat_dom_sf"/>
</dbReference>
<comment type="caution">
    <text evidence="8">The sequence shown here is derived from an EMBL/GenBank/DDBJ whole genome shotgun (WGS) entry which is preliminary data.</text>
</comment>
<evidence type="ECO:0000259" key="7">
    <source>
        <dbReference type="Pfam" id="PF08154"/>
    </source>
</evidence>
<dbReference type="GO" id="GO:0005730">
    <property type="term" value="C:nucleolus"/>
    <property type="evidence" value="ECO:0007669"/>
    <property type="project" value="UniProtKB-SubCell"/>
</dbReference>
<keyword evidence="2 5" id="KW-0853">WD repeat</keyword>
<feature type="region of interest" description="Disordered" evidence="6">
    <location>
        <begin position="253"/>
        <end position="279"/>
    </location>
</feature>
<keyword evidence="3" id="KW-0677">Repeat</keyword>
<evidence type="ECO:0000256" key="6">
    <source>
        <dbReference type="SAM" id="MobiDB-lite"/>
    </source>
</evidence>
<reference evidence="8" key="1">
    <citation type="submission" date="2022-07" db="EMBL/GenBank/DDBJ databases">
        <title>Genome analysis of Parmales, a sister group of diatoms, reveals the evolutionary specialization of diatoms from phago-mixotrophs to photoautotrophs.</title>
        <authorList>
            <person name="Ban H."/>
            <person name="Sato S."/>
            <person name="Yoshikawa S."/>
            <person name="Kazumasa Y."/>
            <person name="Nakamura Y."/>
            <person name="Ichinomiya M."/>
            <person name="Saitoh K."/>
            <person name="Sato N."/>
            <person name="Blanc-Mathieu R."/>
            <person name="Endo H."/>
            <person name="Kuwata A."/>
            <person name="Ogata H."/>
        </authorList>
    </citation>
    <scope>NUCLEOTIDE SEQUENCE</scope>
</reference>
<dbReference type="Pfam" id="PF08154">
    <property type="entry name" value="NLE"/>
    <property type="match status" value="1"/>
</dbReference>
<dbReference type="PANTHER" id="PTHR19855:SF11">
    <property type="entry name" value="RIBOSOME BIOGENESIS PROTEIN WDR12"/>
    <property type="match status" value="1"/>
</dbReference>
<comment type="subcellular location">
    <subcellularLocation>
        <location evidence="1">Nucleus</location>
        <location evidence="1">Nucleolus</location>
    </subcellularLocation>
</comment>
<dbReference type="AlphaFoldDB" id="A0A9W7AN51"/>
<dbReference type="InterPro" id="IPR019775">
    <property type="entry name" value="WD40_repeat_CS"/>
</dbReference>
<dbReference type="EMBL" id="BRXZ01002878">
    <property type="protein sequence ID" value="GMH72098.1"/>
    <property type="molecule type" value="Genomic_DNA"/>
</dbReference>
<dbReference type="Proteomes" id="UP001165082">
    <property type="component" value="Unassembled WGS sequence"/>
</dbReference>
<evidence type="ECO:0000256" key="2">
    <source>
        <dbReference type="ARBA" id="ARBA00022574"/>
    </source>
</evidence>
<dbReference type="PANTHER" id="PTHR19855">
    <property type="entry name" value="WD40 REPEAT PROTEIN 12, 37"/>
    <property type="match status" value="1"/>
</dbReference>
<evidence type="ECO:0000256" key="1">
    <source>
        <dbReference type="ARBA" id="ARBA00004604"/>
    </source>
</evidence>
<gene>
    <name evidence="8" type="ORF">TrRE_jg5633</name>
</gene>
<dbReference type="InterPro" id="IPR001680">
    <property type="entry name" value="WD40_rpt"/>
</dbReference>
<name>A0A9W7AN51_9STRA</name>
<dbReference type="OrthoDB" id="10251381at2759"/>
<dbReference type="PROSITE" id="PS00678">
    <property type="entry name" value="WD_REPEATS_1"/>
    <property type="match status" value="2"/>
</dbReference>
<keyword evidence="9" id="KW-1185">Reference proteome</keyword>
<evidence type="ECO:0000256" key="5">
    <source>
        <dbReference type="PROSITE-ProRule" id="PRU00221"/>
    </source>
</evidence>
<sequence>MSDDDEMNVEDRGVKVRVQLNSLVPEYSVPKDAIAVPSEVRKSGLSKVVNYLLGNVEGGGDSSDSDDDSVEGNKASDKSVDFDFLIKNRFLRTSVSSYMRANNISAESVLQIDFVPKATKPENQGESEALPDWVSGLYFDAGTLFSACYDGTVRGMGGDKLEITSSLAAHGAPIRCIDGNGQGLLATGGHDQQLLVHEYPANKQSLATAYVCAEGHSTSVESVAWCKGESRLASGDFSGRLCLWDVSAAAQTSAQNPSSSKRQKTSSKTSKGSSPETLQAALSTPLHNSSISGLVWSSDKSAVITGSHDYSVRAFDVEAQGPALTLNSNRVVTCLAKSFFSDVVATGHPDTQIKLWDMRMKKNGGSDDSVITADTTLRPSHKSWISCISFDPNQVYNLTSASHDGTVKTWDVRCSLPLHTIKGHVGKIGDDGERGKALALAYGKDGGIYSGGSDGEVKRFG</sequence>
<feature type="repeat" description="WD" evidence="5">
    <location>
        <begin position="284"/>
        <end position="325"/>
    </location>
</feature>
<dbReference type="SMART" id="SM00320">
    <property type="entry name" value="WD40"/>
    <property type="match status" value="6"/>
</dbReference>
<dbReference type="Pfam" id="PF00400">
    <property type="entry name" value="WD40"/>
    <property type="match status" value="4"/>
</dbReference>
<accession>A0A9W7AN51</accession>